<dbReference type="InterPro" id="IPR029063">
    <property type="entry name" value="SAM-dependent_MTases_sf"/>
</dbReference>
<comment type="caution">
    <text evidence="8">The sequence shown here is derived from an EMBL/GenBank/DDBJ whole genome shotgun (WGS) entry which is preliminary data.</text>
</comment>
<evidence type="ECO:0000259" key="6">
    <source>
        <dbReference type="Pfam" id="PF17285"/>
    </source>
</evidence>
<evidence type="ECO:0000256" key="2">
    <source>
        <dbReference type="ARBA" id="ARBA00022679"/>
    </source>
</evidence>
<evidence type="ECO:0000256" key="1">
    <source>
        <dbReference type="ARBA" id="ARBA00022603"/>
    </source>
</evidence>
<feature type="compositionally biased region" description="Polar residues" evidence="4">
    <location>
        <begin position="787"/>
        <end position="798"/>
    </location>
</feature>
<dbReference type="Pfam" id="PF17285">
    <property type="entry name" value="PRMT5_TIM"/>
    <property type="match status" value="1"/>
</dbReference>
<feature type="compositionally biased region" description="Acidic residues" evidence="4">
    <location>
        <begin position="124"/>
        <end position="137"/>
    </location>
</feature>
<gene>
    <name evidence="8" type="ORF">ACHAXA_003772</name>
</gene>
<dbReference type="AlphaFoldDB" id="A0ABD3STF7"/>
<evidence type="ECO:0000256" key="3">
    <source>
        <dbReference type="ARBA" id="ARBA00022691"/>
    </source>
</evidence>
<keyword evidence="9" id="KW-1185">Reference proteome</keyword>
<accession>A0ABD3STF7</accession>
<dbReference type="PANTHER" id="PTHR10738:SF0">
    <property type="entry name" value="PROTEIN ARGININE N-METHYLTRANSFERASE 5"/>
    <property type="match status" value="1"/>
</dbReference>
<evidence type="ECO:0000313" key="8">
    <source>
        <dbReference type="EMBL" id="KAL3827503.1"/>
    </source>
</evidence>
<keyword evidence="1" id="KW-0489">Methyltransferase</keyword>
<dbReference type="EMBL" id="JALLPB020000003">
    <property type="protein sequence ID" value="KAL3827503.1"/>
    <property type="molecule type" value="Genomic_DNA"/>
</dbReference>
<dbReference type="Proteomes" id="UP001530377">
    <property type="component" value="Unassembled WGS sequence"/>
</dbReference>
<feature type="region of interest" description="Disordered" evidence="4">
    <location>
        <begin position="785"/>
        <end position="807"/>
    </location>
</feature>
<feature type="region of interest" description="Disordered" evidence="4">
    <location>
        <begin position="118"/>
        <end position="152"/>
    </location>
</feature>
<feature type="domain" description="PRMT5 oligomerisation" evidence="7">
    <location>
        <begin position="910"/>
        <end position="949"/>
    </location>
</feature>
<feature type="compositionally biased region" description="Low complexity" evidence="4">
    <location>
        <begin position="138"/>
        <end position="152"/>
    </location>
</feature>
<dbReference type="PANTHER" id="PTHR10738">
    <property type="entry name" value="PROTEIN ARGININE N-METHYLTRANSFERASE 5"/>
    <property type="match status" value="1"/>
</dbReference>
<dbReference type="InterPro" id="IPR035075">
    <property type="entry name" value="PRMT5"/>
</dbReference>
<dbReference type="Gene3D" id="3.40.50.150">
    <property type="entry name" value="Vaccinia Virus protein VP39"/>
    <property type="match status" value="1"/>
</dbReference>
<dbReference type="InterPro" id="IPR025799">
    <property type="entry name" value="Arg_MeTrfase"/>
</dbReference>
<evidence type="ECO:0008006" key="10">
    <source>
        <dbReference type="Google" id="ProtNLM"/>
    </source>
</evidence>
<proteinExistence type="predicted"/>
<protein>
    <recommendedName>
        <fullName evidence="10">Protein arginine N-methyltransferase</fullName>
    </recommendedName>
</protein>
<feature type="domain" description="PRMT5 arginine-N-methyltransferase" evidence="5">
    <location>
        <begin position="551"/>
        <end position="606"/>
    </location>
</feature>
<dbReference type="InterPro" id="IPR035247">
    <property type="entry name" value="PRMT5_TIM"/>
</dbReference>
<organism evidence="8 9">
    <name type="scientific">Cyclostephanos tholiformis</name>
    <dbReference type="NCBI Taxonomy" id="382380"/>
    <lineage>
        <taxon>Eukaryota</taxon>
        <taxon>Sar</taxon>
        <taxon>Stramenopiles</taxon>
        <taxon>Ochrophyta</taxon>
        <taxon>Bacillariophyta</taxon>
        <taxon>Coscinodiscophyceae</taxon>
        <taxon>Thalassiosirophycidae</taxon>
        <taxon>Stephanodiscales</taxon>
        <taxon>Stephanodiscaceae</taxon>
        <taxon>Cyclostephanos</taxon>
    </lineage>
</organism>
<feature type="domain" description="PRMT5 oligomerisation" evidence="7">
    <location>
        <begin position="619"/>
        <end position="893"/>
    </location>
</feature>
<dbReference type="InterPro" id="IPR035248">
    <property type="entry name" value="PRMT5_C"/>
</dbReference>
<evidence type="ECO:0000259" key="7">
    <source>
        <dbReference type="Pfam" id="PF17286"/>
    </source>
</evidence>
<feature type="region of interest" description="Disordered" evidence="4">
    <location>
        <begin position="1"/>
        <end position="20"/>
    </location>
</feature>
<sequence>MERRAAGSWPGGGGGWQRGTNVNVTSLESRWWCTSVIGTIVDPPRYSMDVVDGRDANDATTTSSSRCRRRHDGAGLFRAMTSSRVAPHVRGNARRSFRGMMEWAAHVNIPAVMLPPVPISSHDLDDDDDDDDDDGDSGDVFPPTATVGADTPDAAADAAVEYARLVHEMSTSSICNSITRVQLWIRVPLTISNVNAYLRLLSRCEYSPCIGCIIHVTENDAHDRVDMPDIVRSLHLLVGGGHVRAICWDASVFLRNRGGYPTLSRTHQAIFGLVYGRLGRTLRTLIEGCDPTPSSSSTTHGGNDDNARPIHHLQYLRHLRARPSLSRRLDSEESILETPYLDNLQSPLQPLGDHLEYQTYETFERDPVKYERYGRAIYLALMDGMRMGRYPFLGSTGESSATSIHVADSYMDGMHDDDDDDDNDDNEDECDDNDIDGKGGVVIDVHRVTILVVGAGRGPLVREAVSAVARASASLARPGRRGRGGGNRRRRALRANIVAIEKNPSAVLYLRGLKCIDPSWNGGRDYDPCADDGADGGGGGGSDIAVPGTSVVTVVGCDMREASSDPLLGRMKRDETRRADIVVSELLGSFGDNELSPECLDGVQRCGVLKENCVSIPQSYTAFIAPVSSARLHSEAKTQSCLPLNANEGPASPPVGMQRAMETPYVVRTHAASQTHDERPCWTYSHPHASSVGPSPSDDVDPTYPAVYDSGSARAADNIDNDRHAYISFQHDPTYGAANGCGYGPLDEDVSSILSSNQTEMSSSGDTTVTIHGFLGSFHSVLYDSPPSKSRGNDNATKTGAKDENRSSAISIAPNSFSVGMFSWFPLFFPLKQPLGVPPGATVNCNIWRRSDESRVWYEWCAEVVDNRNRGTRESCVLAASSIHNPGGRSYYVKKSHRSIFLLSLSNIKFFPLKQPLGVLPGATVNYSIWRRSDESRVWYEWCTDALAAVSFTIPAGDQTTLRRSD</sequence>
<dbReference type="Gene3D" id="3.20.20.150">
    <property type="entry name" value="Divalent-metal-dependent TIM barrel enzymes"/>
    <property type="match status" value="1"/>
</dbReference>
<keyword evidence="3" id="KW-0949">S-adenosyl-L-methionine</keyword>
<feature type="region of interest" description="Disordered" evidence="4">
    <location>
        <begin position="410"/>
        <end position="436"/>
    </location>
</feature>
<dbReference type="SUPFAM" id="SSF53335">
    <property type="entry name" value="S-adenosyl-L-methionine-dependent methyltransferases"/>
    <property type="match status" value="1"/>
</dbReference>
<evidence type="ECO:0000259" key="5">
    <source>
        <dbReference type="Pfam" id="PF05185"/>
    </source>
</evidence>
<keyword evidence="2" id="KW-0808">Transferase</keyword>
<feature type="domain" description="PRMT5 arginine-N-methyltransferase" evidence="5">
    <location>
        <begin position="335"/>
        <end position="513"/>
    </location>
</feature>
<feature type="compositionally biased region" description="Acidic residues" evidence="4">
    <location>
        <begin position="415"/>
        <end position="434"/>
    </location>
</feature>
<dbReference type="Pfam" id="PF17286">
    <property type="entry name" value="PRMT5_C"/>
    <property type="match status" value="2"/>
</dbReference>
<dbReference type="Pfam" id="PF05185">
    <property type="entry name" value="PRMT5"/>
    <property type="match status" value="2"/>
</dbReference>
<reference evidence="8 9" key="1">
    <citation type="submission" date="2024-10" db="EMBL/GenBank/DDBJ databases">
        <title>Updated reference genomes for cyclostephanoid diatoms.</title>
        <authorList>
            <person name="Roberts W.R."/>
            <person name="Alverson A.J."/>
        </authorList>
    </citation>
    <scope>NUCLEOTIDE SEQUENCE [LARGE SCALE GENOMIC DNA]</scope>
    <source>
        <strain evidence="8 9">AJA228-03</strain>
    </source>
</reference>
<evidence type="ECO:0000313" key="9">
    <source>
        <dbReference type="Proteomes" id="UP001530377"/>
    </source>
</evidence>
<dbReference type="Gene3D" id="2.70.160.11">
    <property type="entry name" value="Hnrnp arginine n-methyltransferase1"/>
    <property type="match status" value="2"/>
</dbReference>
<name>A0ABD3STF7_9STRA</name>
<evidence type="ECO:0000256" key="4">
    <source>
        <dbReference type="SAM" id="MobiDB-lite"/>
    </source>
</evidence>
<feature type="domain" description="PRMT5 TIM barrel" evidence="6">
    <location>
        <begin position="87"/>
        <end position="319"/>
    </location>
</feature>